<reference evidence="2" key="1">
    <citation type="submission" date="2023-05" db="EMBL/GenBank/DDBJ databases">
        <title>Nepenthes gracilis genome sequencing.</title>
        <authorList>
            <person name="Fukushima K."/>
        </authorList>
    </citation>
    <scope>NUCLEOTIDE SEQUENCE</scope>
    <source>
        <strain evidence="2">SING2019-196</strain>
    </source>
</reference>
<keyword evidence="3" id="KW-1185">Reference proteome</keyword>
<feature type="compositionally biased region" description="Polar residues" evidence="1">
    <location>
        <begin position="34"/>
        <end position="46"/>
    </location>
</feature>
<organism evidence="2 3">
    <name type="scientific">Nepenthes gracilis</name>
    <name type="common">Slender pitcher plant</name>
    <dbReference type="NCBI Taxonomy" id="150966"/>
    <lineage>
        <taxon>Eukaryota</taxon>
        <taxon>Viridiplantae</taxon>
        <taxon>Streptophyta</taxon>
        <taxon>Embryophyta</taxon>
        <taxon>Tracheophyta</taxon>
        <taxon>Spermatophyta</taxon>
        <taxon>Magnoliopsida</taxon>
        <taxon>eudicotyledons</taxon>
        <taxon>Gunneridae</taxon>
        <taxon>Pentapetalae</taxon>
        <taxon>Caryophyllales</taxon>
        <taxon>Nepenthaceae</taxon>
        <taxon>Nepenthes</taxon>
    </lineage>
</organism>
<proteinExistence type="predicted"/>
<dbReference type="EMBL" id="BSYO01000007">
    <property type="protein sequence ID" value="GMH07860.1"/>
    <property type="molecule type" value="Genomic_DNA"/>
</dbReference>
<gene>
    <name evidence="2" type="ORF">Nepgr_009700</name>
</gene>
<name>A0AAD3XKL4_NEPGR</name>
<evidence type="ECO:0000256" key="1">
    <source>
        <dbReference type="SAM" id="MobiDB-lite"/>
    </source>
</evidence>
<evidence type="ECO:0000313" key="3">
    <source>
        <dbReference type="Proteomes" id="UP001279734"/>
    </source>
</evidence>
<dbReference type="AlphaFoldDB" id="A0AAD3XKL4"/>
<sequence>MLGIERKSSRSMSETRKTCLQFKLDMALIEKSSSGRNLRQDCSTVVSGEPQPPYAGSQFDSYRQLPESYGCGRLQQHRDASHAYNKGSRYYQGK</sequence>
<protein>
    <submittedName>
        <fullName evidence="2">Uncharacterized protein</fullName>
    </submittedName>
</protein>
<feature type="region of interest" description="Disordered" evidence="1">
    <location>
        <begin position="34"/>
        <end position="61"/>
    </location>
</feature>
<evidence type="ECO:0000313" key="2">
    <source>
        <dbReference type="EMBL" id="GMH07860.1"/>
    </source>
</evidence>
<accession>A0AAD3XKL4</accession>
<comment type="caution">
    <text evidence="2">The sequence shown here is derived from an EMBL/GenBank/DDBJ whole genome shotgun (WGS) entry which is preliminary data.</text>
</comment>
<feature type="region of interest" description="Disordered" evidence="1">
    <location>
        <begin position="73"/>
        <end position="94"/>
    </location>
</feature>
<dbReference type="Proteomes" id="UP001279734">
    <property type="component" value="Unassembled WGS sequence"/>
</dbReference>